<accession>A0AAV2M3E4</accession>
<feature type="region of interest" description="Disordered" evidence="1">
    <location>
        <begin position="103"/>
        <end position="170"/>
    </location>
</feature>
<organism evidence="2 3">
    <name type="scientific">Knipowitschia caucasica</name>
    <name type="common">Caucasian dwarf goby</name>
    <name type="synonym">Pomatoschistus caucasicus</name>
    <dbReference type="NCBI Taxonomy" id="637954"/>
    <lineage>
        <taxon>Eukaryota</taxon>
        <taxon>Metazoa</taxon>
        <taxon>Chordata</taxon>
        <taxon>Craniata</taxon>
        <taxon>Vertebrata</taxon>
        <taxon>Euteleostomi</taxon>
        <taxon>Actinopterygii</taxon>
        <taxon>Neopterygii</taxon>
        <taxon>Teleostei</taxon>
        <taxon>Neoteleostei</taxon>
        <taxon>Acanthomorphata</taxon>
        <taxon>Gobiaria</taxon>
        <taxon>Gobiiformes</taxon>
        <taxon>Gobioidei</taxon>
        <taxon>Gobiidae</taxon>
        <taxon>Gobiinae</taxon>
        <taxon>Knipowitschia</taxon>
    </lineage>
</organism>
<protein>
    <submittedName>
        <fullName evidence="2">Uncharacterized protein</fullName>
    </submittedName>
</protein>
<keyword evidence="3" id="KW-1185">Reference proteome</keyword>
<dbReference type="Proteomes" id="UP001497482">
    <property type="component" value="Chromosome 6"/>
</dbReference>
<proteinExistence type="predicted"/>
<reference evidence="2 3" key="1">
    <citation type="submission" date="2024-04" db="EMBL/GenBank/DDBJ databases">
        <authorList>
            <person name="Waldvogel A.-M."/>
            <person name="Schoenle A."/>
        </authorList>
    </citation>
    <scope>NUCLEOTIDE SEQUENCE [LARGE SCALE GENOMIC DNA]</scope>
</reference>
<dbReference type="AlphaFoldDB" id="A0AAV2M3E4"/>
<feature type="compositionally biased region" description="Polar residues" evidence="1">
    <location>
        <begin position="155"/>
        <end position="170"/>
    </location>
</feature>
<sequence length="170" mass="18417">MEAIMEMRALSGAEWSSASDDKPLCLIPWRESFALISLLPCDLHAVRQAAGRPYTVIAKTPPHSRERLDARVRCRETSNPSLATHFLLLSVLKAIVIHSGFGRGGNDSADHRMDKCPQAARTSAGTWQPSHRARIEAGSSPSAPAPTIPTAASRTRLSTNNMNSPSGRHL</sequence>
<dbReference type="EMBL" id="OZ035828">
    <property type="protein sequence ID" value="CAL1607857.1"/>
    <property type="molecule type" value="Genomic_DNA"/>
</dbReference>
<evidence type="ECO:0000313" key="3">
    <source>
        <dbReference type="Proteomes" id="UP001497482"/>
    </source>
</evidence>
<feature type="compositionally biased region" description="Polar residues" evidence="1">
    <location>
        <begin position="120"/>
        <end position="129"/>
    </location>
</feature>
<gene>
    <name evidence="2" type="ORF">KC01_LOCUS34872</name>
</gene>
<evidence type="ECO:0000313" key="2">
    <source>
        <dbReference type="EMBL" id="CAL1607857.1"/>
    </source>
</evidence>
<name>A0AAV2M3E4_KNICA</name>
<evidence type="ECO:0000256" key="1">
    <source>
        <dbReference type="SAM" id="MobiDB-lite"/>
    </source>
</evidence>